<dbReference type="EMBL" id="JAFMYW010000001">
    <property type="protein sequence ID" value="MBO0947538.1"/>
    <property type="molecule type" value="Genomic_DNA"/>
</dbReference>
<dbReference type="RefSeq" id="WP_207327446.1">
    <property type="nucleotide sequence ID" value="NZ_JAFMYW010000001.1"/>
</dbReference>
<keyword evidence="2" id="KW-1185">Reference proteome</keyword>
<proteinExistence type="predicted"/>
<name>A0ABS3JC31_9BACT</name>
<comment type="caution">
    <text evidence="1">The sequence shown here is derived from an EMBL/GenBank/DDBJ whole genome shotgun (WGS) entry which is preliminary data.</text>
</comment>
<dbReference type="Pfam" id="PF04860">
    <property type="entry name" value="Phage_portal"/>
    <property type="match status" value="1"/>
</dbReference>
<accession>A0ABS3JC31</accession>
<evidence type="ECO:0000313" key="1">
    <source>
        <dbReference type="EMBL" id="MBO0947538.1"/>
    </source>
</evidence>
<evidence type="ECO:0000313" key="2">
    <source>
        <dbReference type="Proteomes" id="UP000664628"/>
    </source>
</evidence>
<reference evidence="1 2" key="1">
    <citation type="submission" date="2021-03" db="EMBL/GenBank/DDBJ databases">
        <title>Fibrella sp. HMF5405 genome sequencing and assembly.</title>
        <authorList>
            <person name="Kang H."/>
            <person name="Kim H."/>
            <person name="Bae S."/>
            <person name="Joh K."/>
        </authorList>
    </citation>
    <scope>NUCLEOTIDE SEQUENCE [LARGE SCALE GENOMIC DNA]</scope>
    <source>
        <strain evidence="1 2">HMF5405</strain>
    </source>
</reference>
<organism evidence="1 2">
    <name type="scientific">Fibrella forsythiae</name>
    <dbReference type="NCBI Taxonomy" id="2817061"/>
    <lineage>
        <taxon>Bacteria</taxon>
        <taxon>Pseudomonadati</taxon>
        <taxon>Bacteroidota</taxon>
        <taxon>Cytophagia</taxon>
        <taxon>Cytophagales</taxon>
        <taxon>Spirosomataceae</taxon>
        <taxon>Fibrella</taxon>
    </lineage>
</organism>
<sequence>MSFLSDLSAGVGFASRTVAASPSQASAAPGFATAQPVSGLLAASLTNFLSPDQSSDLKKGYGGNPYVFVAANWKATRFAQAPPLLYDIKDKKSYQQFMRRKSADRADDIELRRKALEEVEPTGSLANLLKKPNPTQTWAQLMFAISIYYDFGNSLTRGIVLDEGKKDERVTELWNLPTARWSGVEADLVGYKSYIDGAGQRLPASEVLHLRRFAADVADTDSSLWGKSLLYGAALLLARSNGAFTAEAALMANGGKKTLIFPKGSTWNPNSELSFEKATKMAQRKVEGAKHGGVAGFNVELDKLEIGGSAVDLNLLESNQLSREDTCAVWKLNVLAVYSSMQSSTFANLKEANVSSLRMGVLPDQALVYEWLTDFVFRGEQKGKRVLLPDTDVYTELQPDWKGLGERADAAMLSLNERRRLFGDTPYNSPEADIPLVKVGAGYAPITDFAPGTGGTGNVEDDEKMY</sequence>
<protein>
    <submittedName>
        <fullName evidence="1">Phage portal protein</fullName>
    </submittedName>
</protein>
<dbReference type="InterPro" id="IPR006944">
    <property type="entry name" value="Phage/GTA_portal"/>
</dbReference>
<gene>
    <name evidence="1" type="ORF">J2I46_03030</name>
</gene>
<dbReference type="Proteomes" id="UP000664628">
    <property type="component" value="Unassembled WGS sequence"/>
</dbReference>